<feature type="compositionally biased region" description="Pro residues" evidence="1">
    <location>
        <begin position="54"/>
        <end position="79"/>
    </location>
</feature>
<comment type="caution">
    <text evidence="2">The sequence shown here is derived from an EMBL/GenBank/DDBJ whole genome shotgun (WGS) entry which is preliminary data.</text>
</comment>
<accession>A0AAD5VAC9</accession>
<dbReference type="Proteomes" id="UP001212997">
    <property type="component" value="Unassembled WGS sequence"/>
</dbReference>
<feature type="region of interest" description="Disordered" evidence="1">
    <location>
        <begin position="135"/>
        <end position="178"/>
    </location>
</feature>
<name>A0AAD5VAC9_9APHY</name>
<dbReference type="EMBL" id="JANAWD010000061">
    <property type="protein sequence ID" value="KAJ3488697.1"/>
    <property type="molecule type" value="Genomic_DNA"/>
</dbReference>
<feature type="region of interest" description="Disordered" evidence="1">
    <location>
        <begin position="559"/>
        <end position="600"/>
    </location>
</feature>
<evidence type="ECO:0000256" key="1">
    <source>
        <dbReference type="SAM" id="MobiDB-lite"/>
    </source>
</evidence>
<organism evidence="2 3">
    <name type="scientific">Meripilus lineatus</name>
    <dbReference type="NCBI Taxonomy" id="2056292"/>
    <lineage>
        <taxon>Eukaryota</taxon>
        <taxon>Fungi</taxon>
        <taxon>Dikarya</taxon>
        <taxon>Basidiomycota</taxon>
        <taxon>Agaricomycotina</taxon>
        <taxon>Agaricomycetes</taxon>
        <taxon>Polyporales</taxon>
        <taxon>Meripilaceae</taxon>
        <taxon>Meripilus</taxon>
    </lineage>
</organism>
<feature type="compositionally biased region" description="Pro residues" evidence="1">
    <location>
        <begin position="31"/>
        <end position="41"/>
    </location>
</feature>
<proteinExistence type="predicted"/>
<feature type="region of interest" description="Disordered" evidence="1">
    <location>
        <begin position="192"/>
        <end position="283"/>
    </location>
</feature>
<feature type="compositionally biased region" description="Polar residues" evidence="1">
    <location>
        <begin position="1"/>
        <end position="29"/>
    </location>
</feature>
<dbReference type="AlphaFoldDB" id="A0AAD5VAC9"/>
<keyword evidence="3" id="KW-1185">Reference proteome</keyword>
<feature type="compositionally biased region" description="Basic and acidic residues" evidence="1">
    <location>
        <begin position="95"/>
        <end position="116"/>
    </location>
</feature>
<protein>
    <submittedName>
        <fullName evidence="2">Uncharacterized protein</fullName>
    </submittedName>
</protein>
<feature type="compositionally biased region" description="Acidic residues" evidence="1">
    <location>
        <begin position="566"/>
        <end position="579"/>
    </location>
</feature>
<evidence type="ECO:0000313" key="2">
    <source>
        <dbReference type="EMBL" id="KAJ3488697.1"/>
    </source>
</evidence>
<feature type="region of interest" description="Disordered" evidence="1">
    <location>
        <begin position="1"/>
        <end position="116"/>
    </location>
</feature>
<evidence type="ECO:0000313" key="3">
    <source>
        <dbReference type="Proteomes" id="UP001212997"/>
    </source>
</evidence>
<sequence length="600" mass="68458">MTSELSNALNPHIIQTRSRTRSAYASHSQHAPPPPPEPRPYVPHRSELELAITEPPPPAPPPPPPPRQAPPNPPPPPVNPLREIFRVMAANKEASAAEKRRRLAWEKEQEEKFTQRQVELEKQVLEMQEEITHLRAQLDAVPSPDPSNAASPVPPSEPETSLDEIEPGAPLSPASLGFAPYLPQFIQGSSRFPLEEVREPTPEIVEETPPAMETSPEFTYPLTPRGPSVEPISTPPTAQANPRKRHTPPSESSEDDSSSDASETPTGQRRRRKNGHDKSIRTIHHAMRKQILRLMRLDTDKNLPDGHIEDEPLDDDEPIRFVWDKTTKQSTHNYAMRTRIIASLKDKRSRKPRMYRFLKDSDFKERRLEDSFDQVYTTLRQKFRSQRDQFAASNYKRREEHKAMKVRRLSRKKAKLASRVESRKRMQAFAHPTFDGSVMIECMSSEESCDEYTEPAHPSGAHTKVQILQRRGLPWRSNRLLRLYAILDEEDEVDRSFKPKRGVGRKERCLGPMKDGFYMPPKGVASWMVSQRWIRAMQIAHPDLLELLKDTVDDPPGFDWTKFEALGEESGEEPEEPEPEPGHVPRSDTSYSLAHALAPV</sequence>
<reference evidence="2" key="1">
    <citation type="submission" date="2022-07" db="EMBL/GenBank/DDBJ databases">
        <title>Genome Sequence of Physisporinus lineatus.</title>
        <authorList>
            <person name="Buettner E."/>
        </authorList>
    </citation>
    <scope>NUCLEOTIDE SEQUENCE</scope>
    <source>
        <strain evidence="2">VT162</strain>
    </source>
</reference>
<gene>
    <name evidence="2" type="ORF">NLI96_g2667</name>
</gene>
<feature type="compositionally biased region" description="Basic residues" evidence="1">
    <location>
        <begin position="268"/>
        <end position="283"/>
    </location>
</feature>
<dbReference type="SUPFAM" id="SSF101447">
    <property type="entry name" value="Formin homology 2 domain (FH2 domain)"/>
    <property type="match status" value="1"/>
</dbReference>